<organism evidence="2 3">
    <name type="scientific">Saguinus oedipus</name>
    <name type="common">Cotton-top tamarin</name>
    <name type="synonym">Oedipomidas oedipus</name>
    <dbReference type="NCBI Taxonomy" id="9490"/>
    <lineage>
        <taxon>Eukaryota</taxon>
        <taxon>Metazoa</taxon>
        <taxon>Chordata</taxon>
        <taxon>Craniata</taxon>
        <taxon>Vertebrata</taxon>
        <taxon>Euteleostomi</taxon>
        <taxon>Mammalia</taxon>
        <taxon>Eutheria</taxon>
        <taxon>Euarchontoglires</taxon>
        <taxon>Primates</taxon>
        <taxon>Haplorrhini</taxon>
        <taxon>Platyrrhini</taxon>
        <taxon>Cebidae</taxon>
        <taxon>Callitrichinae</taxon>
        <taxon>Saguinus</taxon>
    </lineage>
</organism>
<evidence type="ECO:0000313" key="3">
    <source>
        <dbReference type="Proteomes" id="UP001266305"/>
    </source>
</evidence>
<proteinExistence type="predicted"/>
<keyword evidence="3" id="KW-1185">Reference proteome</keyword>
<accession>A0ABQ9VD62</accession>
<sequence>TPPQHSSTQPEVNRSLMEILKMALRTTSGKLNIDNLNLSFRKEDRLFSGCLPPPK</sequence>
<dbReference type="Pfam" id="PF20742">
    <property type="entry name" value="DUF5580_M"/>
    <property type="match status" value="1"/>
</dbReference>
<dbReference type="PANTHER" id="PTHR34830">
    <property type="entry name" value="SIMILAR TO HYPOTHETICAL PROTEIN MGC34837"/>
    <property type="match status" value="1"/>
</dbReference>
<feature type="non-terminal residue" evidence="2">
    <location>
        <position position="1"/>
    </location>
</feature>
<protein>
    <recommendedName>
        <fullName evidence="1">DUF5580 domain-containing protein</fullName>
    </recommendedName>
</protein>
<name>A0ABQ9VD62_SAGOE</name>
<dbReference type="InterPro" id="IPR040774">
    <property type="entry name" value="DUF5580"/>
</dbReference>
<dbReference type="PANTHER" id="PTHR34830:SF1">
    <property type="entry name" value="GENE 12695-RELATED"/>
    <property type="match status" value="1"/>
</dbReference>
<dbReference type="Proteomes" id="UP001266305">
    <property type="component" value="Unassembled WGS sequence"/>
</dbReference>
<comment type="caution">
    <text evidence="2">The sequence shown here is derived from an EMBL/GenBank/DDBJ whole genome shotgun (WGS) entry which is preliminary data.</text>
</comment>
<evidence type="ECO:0000313" key="2">
    <source>
        <dbReference type="EMBL" id="KAK2107278.1"/>
    </source>
</evidence>
<feature type="domain" description="DUF5580" evidence="1">
    <location>
        <begin position="15"/>
        <end position="55"/>
    </location>
</feature>
<reference evidence="2 3" key="1">
    <citation type="submission" date="2023-05" db="EMBL/GenBank/DDBJ databases">
        <title>B98-5 Cell Line De Novo Hybrid Assembly: An Optical Mapping Approach.</title>
        <authorList>
            <person name="Kananen K."/>
            <person name="Auerbach J.A."/>
            <person name="Kautto E."/>
            <person name="Blachly J.S."/>
        </authorList>
    </citation>
    <scope>NUCLEOTIDE SEQUENCE [LARGE SCALE GENOMIC DNA]</scope>
    <source>
        <strain evidence="2">B95-8</strain>
        <tissue evidence="2">Cell line</tissue>
    </source>
</reference>
<dbReference type="EMBL" id="JASSZA010000007">
    <property type="protein sequence ID" value="KAK2107278.1"/>
    <property type="molecule type" value="Genomic_DNA"/>
</dbReference>
<gene>
    <name evidence="2" type="ORF">P7K49_016792</name>
</gene>
<feature type="non-terminal residue" evidence="2">
    <location>
        <position position="55"/>
    </location>
</feature>
<dbReference type="InterPro" id="IPR049246">
    <property type="entry name" value="DUF5580_M"/>
</dbReference>
<evidence type="ECO:0000259" key="1">
    <source>
        <dbReference type="Pfam" id="PF20742"/>
    </source>
</evidence>